<evidence type="ECO:0000313" key="3">
    <source>
        <dbReference type="EnsemblPlants" id="Pp3c7_6790V3.1"/>
    </source>
</evidence>
<reference evidence="2 4" key="2">
    <citation type="journal article" date="2018" name="Plant J.">
        <title>The Physcomitrella patens chromosome-scale assembly reveals moss genome structure and evolution.</title>
        <authorList>
            <person name="Lang D."/>
            <person name="Ullrich K.K."/>
            <person name="Murat F."/>
            <person name="Fuchs J."/>
            <person name="Jenkins J."/>
            <person name="Haas F.B."/>
            <person name="Piednoel M."/>
            <person name="Gundlach H."/>
            <person name="Van Bel M."/>
            <person name="Meyberg R."/>
            <person name="Vives C."/>
            <person name="Morata J."/>
            <person name="Symeonidi A."/>
            <person name="Hiss M."/>
            <person name="Muchero W."/>
            <person name="Kamisugi Y."/>
            <person name="Saleh O."/>
            <person name="Blanc G."/>
            <person name="Decker E.L."/>
            <person name="van Gessel N."/>
            <person name="Grimwood J."/>
            <person name="Hayes R.D."/>
            <person name="Graham S.W."/>
            <person name="Gunter L.E."/>
            <person name="McDaniel S.F."/>
            <person name="Hoernstein S.N.W."/>
            <person name="Larsson A."/>
            <person name="Li F.W."/>
            <person name="Perroud P.F."/>
            <person name="Phillips J."/>
            <person name="Ranjan P."/>
            <person name="Rokshar D.S."/>
            <person name="Rothfels C.J."/>
            <person name="Schneider L."/>
            <person name="Shu S."/>
            <person name="Stevenson D.W."/>
            <person name="Thummler F."/>
            <person name="Tillich M."/>
            <person name="Villarreal Aguilar J.C."/>
            <person name="Widiez T."/>
            <person name="Wong G.K."/>
            <person name="Wymore A."/>
            <person name="Zhang Y."/>
            <person name="Zimmer A.D."/>
            <person name="Quatrano R.S."/>
            <person name="Mayer K.F.X."/>
            <person name="Goodstein D."/>
            <person name="Casacuberta J.M."/>
            <person name="Vandepoele K."/>
            <person name="Reski R."/>
            <person name="Cuming A.C."/>
            <person name="Tuskan G.A."/>
            <person name="Maumus F."/>
            <person name="Salse J."/>
            <person name="Schmutz J."/>
            <person name="Rensing S.A."/>
        </authorList>
    </citation>
    <scope>NUCLEOTIDE SEQUENCE [LARGE SCALE GENOMIC DNA]</scope>
    <source>
        <strain evidence="3 4">cv. Gransden 2004</strain>
    </source>
</reference>
<dbReference type="Proteomes" id="UP000006727">
    <property type="component" value="Chromosome 7"/>
</dbReference>
<dbReference type="Pfam" id="PF13668">
    <property type="entry name" value="Ferritin_2"/>
    <property type="match status" value="1"/>
</dbReference>
<evidence type="ECO:0000313" key="2">
    <source>
        <dbReference type="EMBL" id="PNR50862.1"/>
    </source>
</evidence>
<sequence>MEFIRGCAVALWAFLLIGSFAAAADYQKHPPHAGGLDIQYECKARNKTTSMDKKLTQIALNLEYLEAEYFLWASHGYGLDKVAPYLVDGGPAPHGAQKANLDPYYNDLFLQMGLQEVGHVRAIKKVLGDPPKCAFPRTLLDVSKKVWADSMDKAFMTTFGKKLSPPFDPMPIA</sequence>
<dbReference type="Gramene" id="Pp3c7_6790V3.3">
    <property type="protein sequence ID" value="Pp3c7_6790V3.3"/>
    <property type="gene ID" value="Pp3c7_6790"/>
</dbReference>
<reference evidence="2 4" key="1">
    <citation type="journal article" date="2008" name="Science">
        <title>The Physcomitrella genome reveals evolutionary insights into the conquest of land by plants.</title>
        <authorList>
            <person name="Rensing S."/>
            <person name="Lang D."/>
            <person name="Zimmer A."/>
            <person name="Terry A."/>
            <person name="Salamov A."/>
            <person name="Shapiro H."/>
            <person name="Nishiyama T."/>
            <person name="Perroud P.-F."/>
            <person name="Lindquist E."/>
            <person name="Kamisugi Y."/>
            <person name="Tanahashi T."/>
            <person name="Sakakibara K."/>
            <person name="Fujita T."/>
            <person name="Oishi K."/>
            <person name="Shin-I T."/>
            <person name="Kuroki Y."/>
            <person name="Toyoda A."/>
            <person name="Suzuki Y."/>
            <person name="Hashimoto A."/>
            <person name="Yamaguchi K."/>
            <person name="Sugano A."/>
            <person name="Kohara Y."/>
            <person name="Fujiyama A."/>
            <person name="Anterola A."/>
            <person name="Aoki S."/>
            <person name="Ashton N."/>
            <person name="Barbazuk W.B."/>
            <person name="Barker E."/>
            <person name="Bennetzen J."/>
            <person name="Bezanilla M."/>
            <person name="Blankenship R."/>
            <person name="Cho S.H."/>
            <person name="Dutcher S."/>
            <person name="Estelle M."/>
            <person name="Fawcett J.A."/>
            <person name="Gundlach H."/>
            <person name="Hanada K."/>
            <person name="Heyl A."/>
            <person name="Hicks K.A."/>
            <person name="Hugh J."/>
            <person name="Lohr M."/>
            <person name="Mayer K."/>
            <person name="Melkozernov A."/>
            <person name="Murata T."/>
            <person name="Nelson D."/>
            <person name="Pils B."/>
            <person name="Prigge M."/>
            <person name="Reiss B."/>
            <person name="Renner T."/>
            <person name="Rombauts S."/>
            <person name="Rushton P."/>
            <person name="Sanderfoot A."/>
            <person name="Schween G."/>
            <person name="Shiu S.-H."/>
            <person name="Stueber K."/>
            <person name="Theodoulou F.L."/>
            <person name="Tu H."/>
            <person name="Van de Peer Y."/>
            <person name="Verrier P.J."/>
            <person name="Waters E."/>
            <person name="Wood A."/>
            <person name="Yang L."/>
            <person name="Cove D."/>
            <person name="Cuming A."/>
            <person name="Hasebe M."/>
            <person name="Lucas S."/>
            <person name="Mishler D.B."/>
            <person name="Reski R."/>
            <person name="Grigoriev I."/>
            <person name="Quatrano R.S."/>
            <person name="Boore J.L."/>
        </authorList>
    </citation>
    <scope>NUCLEOTIDE SEQUENCE [LARGE SCALE GENOMIC DNA]</scope>
    <source>
        <strain evidence="3 4">cv. Gransden 2004</strain>
    </source>
</reference>
<organism evidence="2">
    <name type="scientific">Physcomitrium patens</name>
    <name type="common">Spreading-leaved earth moss</name>
    <name type="synonym">Physcomitrella patens</name>
    <dbReference type="NCBI Taxonomy" id="3218"/>
    <lineage>
        <taxon>Eukaryota</taxon>
        <taxon>Viridiplantae</taxon>
        <taxon>Streptophyta</taxon>
        <taxon>Embryophyta</taxon>
        <taxon>Bryophyta</taxon>
        <taxon>Bryophytina</taxon>
        <taxon>Bryopsida</taxon>
        <taxon>Funariidae</taxon>
        <taxon>Funariales</taxon>
        <taxon>Funariaceae</taxon>
        <taxon>Physcomitrium</taxon>
    </lineage>
</organism>
<feature type="signal peptide" evidence="1">
    <location>
        <begin position="1"/>
        <end position="23"/>
    </location>
</feature>
<proteinExistence type="predicted"/>
<evidence type="ECO:0000313" key="4">
    <source>
        <dbReference type="Proteomes" id="UP000006727"/>
    </source>
</evidence>
<dbReference type="EnsemblPlants" id="Pp3c7_6790V3.3">
    <property type="protein sequence ID" value="Pp3c7_6790V3.3"/>
    <property type="gene ID" value="Pp3c7_6790"/>
</dbReference>
<dbReference type="InterPro" id="IPR052965">
    <property type="entry name" value="Pigment-catalase-like"/>
</dbReference>
<accession>A0A2K1KAR0</accession>
<reference evidence="3" key="3">
    <citation type="submission" date="2020-12" db="UniProtKB">
        <authorList>
            <consortium name="EnsemblPlants"/>
        </authorList>
    </citation>
    <scope>IDENTIFICATION</scope>
</reference>
<dbReference type="PANTHER" id="PTHR31694:SF26">
    <property type="entry name" value="OS05G0151100 PROTEIN"/>
    <property type="match status" value="1"/>
</dbReference>
<dbReference type="Gramene" id="Pp3c7_6790V3.1">
    <property type="protein sequence ID" value="Pp3c7_6790V3.1"/>
    <property type="gene ID" value="Pp3c7_6790"/>
</dbReference>
<feature type="chain" id="PRO_5036319042" description="Desiccation-related protein PCC13-62" evidence="1">
    <location>
        <begin position="24"/>
        <end position="173"/>
    </location>
</feature>
<protein>
    <recommendedName>
        <fullName evidence="5">Desiccation-related protein PCC13-62</fullName>
    </recommendedName>
</protein>
<dbReference type="EMBL" id="ABEU02000007">
    <property type="protein sequence ID" value="PNR50862.1"/>
    <property type="molecule type" value="Genomic_DNA"/>
</dbReference>
<evidence type="ECO:0008006" key="5">
    <source>
        <dbReference type="Google" id="ProtNLM"/>
    </source>
</evidence>
<dbReference type="AlphaFoldDB" id="A0A2K1KAR0"/>
<dbReference type="InParanoid" id="A0A2K1KAR0"/>
<dbReference type="EnsemblPlants" id="Pp3c7_6790V3.1">
    <property type="protein sequence ID" value="Pp3c7_6790V3.1"/>
    <property type="gene ID" value="Pp3c7_6790"/>
</dbReference>
<keyword evidence="1" id="KW-0732">Signal</keyword>
<keyword evidence="4" id="KW-1185">Reference proteome</keyword>
<dbReference type="PANTHER" id="PTHR31694">
    <property type="entry name" value="DESICCATION-LIKE PROTEIN"/>
    <property type="match status" value="1"/>
</dbReference>
<name>A0A2K1KAR0_PHYPA</name>
<evidence type="ECO:0000256" key="1">
    <source>
        <dbReference type="SAM" id="SignalP"/>
    </source>
</evidence>
<gene>
    <name evidence="2" type="ORF">PHYPA_010048</name>
</gene>